<dbReference type="Proteomes" id="UP001501004">
    <property type="component" value="Unassembled WGS sequence"/>
</dbReference>
<evidence type="ECO:0000256" key="1">
    <source>
        <dbReference type="ARBA" id="ARBA00010928"/>
    </source>
</evidence>
<dbReference type="SUPFAM" id="SSF55347">
    <property type="entry name" value="Glyceraldehyde-3-phosphate dehydrogenase-like, C-terminal domain"/>
    <property type="match status" value="1"/>
</dbReference>
<gene>
    <name evidence="4" type="ORF">GCM10022239_07150</name>
</gene>
<dbReference type="InterPro" id="IPR000683">
    <property type="entry name" value="Gfo/Idh/MocA-like_OxRdtase_N"/>
</dbReference>
<dbReference type="SUPFAM" id="SSF51735">
    <property type="entry name" value="NAD(P)-binding Rossmann-fold domains"/>
    <property type="match status" value="1"/>
</dbReference>
<dbReference type="Pfam" id="PF02894">
    <property type="entry name" value="GFO_IDH_MocA_C"/>
    <property type="match status" value="1"/>
</dbReference>
<dbReference type="PANTHER" id="PTHR43708">
    <property type="entry name" value="CONSERVED EXPRESSED OXIDOREDUCTASE (EUROFUNG)"/>
    <property type="match status" value="1"/>
</dbReference>
<feature type="domain" description="Gfo/Idh/MocA-like oxidoreductase N-terminal" evidence="2">
    <location>
        <begin position="15"/>
        <end position="132"/>
    </location>
</feature>
<proteinExistence type="inferred from homology"/>
<keyword evidence="5" id="KW-1185">Reference proteome</keyword>
<dbReference type="Gene3D" id="3.40.50.720">
    <property type="entry name" value="NAD(P)-binding Rossmann-like Domain"/>
    <property type="match status" value="1"/>
</dbReference>
<dbReference type="RefSeq" id="WP_344753792.1">
    <property type="nucleotide sequence ID" value="NZ_BAABAE010000002.1"/>
</dbReference>
<evidence type="ECO:0000259" key="3">
    <source>
        <dbReference type="Pfam" id="PF02894"/>
    </source>
</evidence>
<dbReference type="InterPro" id="IPR004104">
    <property type="entry name" value="Gfo/Idh/MocA-like_OxRdtase_C"/>
</dbReference>
<organism evidence="4 5">
    <name type="scientific">Leifsonella bigeumensis</name>
    <dbReference type="NCBI Taxonomy" id="433643"/>
    <lineage>
        <taxon>Bacteria</taxon>
        <taxon>Bacillati</taxon>
        <taxon>Actinomycetota</taxon>
        <taxon>Actinomycetes</taxon>
        <taxon>Micrococcales</taxon>
        <taxon>Microbacteriaceae</taxon>
        <taxon>Leifsonella</taxon>
    </lineage>
</organism>
<sequence length="413" mass="45325">MNSTHREPPPGDALRLAVVGIGQRAQILHHATATGARVVAAVDPTEEGRAAALELFGPEVALFESHEQLATVEGLDAAFVLTPDWTHARITIDLLEAGIPVYLEKPLAISVTEADETLAAAKSSGTTLYVGHNFRLSPVVLLMRELIERGEIGEVKAVWCRHFVGNGGDYYFKDWHADRRKTNSLLLQKASHDIDVIHYLAGGYGRRVVGMGGLVLYGSIADRSDRTGQRMTDWFSMDNWPPLASTGLNPVVDVEDLSMLMVELDNGVQASYQQCHFTPDYWRNYTVIGTEGRLENYGDTSGGVVKVWNRRHEYAETGDAEYPIPGAHDGHVDADIATVQEFLEHLRTGAPTRISPVAARYAVAVGDLAAQSLRNGSIPLEVPELDAELVRYLERTTISSSSPNHHQGERHHP</sequence>
<dbReference type="PANTHER" id="PTHR43708:SF8">
    <property type="entry name" value="OXIDOREDUCTASE"/>
    <property type="match status" value="1"/>
</dbReference>
<dbReference type="Gene3D" id="3.30.360.10">
    <property type="entry name" value="Dihydrodipicolinate Reductase, domain 2"/>
    <property type="match status" value="1"/>
</dbReference>
<feature type="domain" description="Gfo/Idh/MocA-like oxidoreductase C-terminal" evidence="3">
    <location>
        <begin position="144"/>
        <end position="381"/>
    </location>
</feature>
<evidence type="ECO:0000313" key="4">
    <source>
        <dbReference type="EMBL" id="GAA3733494.1"/>
    </source>
</evidence>
<dbReference type="InterPro" id="IPR051317">
    <property type="entry name" value="Gfo/Idh/MocA_oxidoreduct"/>
</dbReference>
<reference evidence="5" key="1">
    <citation type="journal article" date="2019" name="Int. J. Syst. Evol. Microbiol.">
        <title>The Global Catalogue of Microorganisms (GCM) 10K type strain sequencing project: providing services to taxonomists for standard genome sequencing and annotation.</title>
        <authorList>
            <consortium name="The Broad Institute Genomics Platform"/>
            <consortium name="The Broad Institute Genome Sequencing Center for Infectious Disease"/>
            <person name="Wu L."/>
            <person name="Ma J."/>
        </authorList>
    </citation>
    <scope>NUCLEOTIDE SEQUENCE [LARGE SCALE GENOMIC DNA]</scope>
    <source>
        <strain evidence="5">JCM 16949</strain>
    </source>
</reference>
<accession>A0ABP7FDR7</accession>
<name>A0ABP7FDR7_9MICO</name>
<dbReference type="EMBL" id="BAABAE010000002">
    <property type="protein sequence ID" value="GAA3733494.1"/>
    <property type="molecule type" value="Genomic_DNA"/>
</dbReference>
<comment type="similarity">
    <text evidence="1">Belongs to the Gfo/Idh/MocA family.</text>
</comment>
<protein>
    <submittedName>
        <fullName evidence="4">Gfo/Idh/MocA family oxidoreductase</fullName>
    </submittedName>
</protein>
<dbReference type="Pfam" id="PF01408">
    <property type="entry name" value="GFO_IDH_MocA"/>
    <property type="match status" value="1"/>
</dbReference>
<evidence type="ECO:0000313" key="5">
    <source>
        <dbReference type="Proteomes" id="UP001501004"/>
    </source>
</evidence>
<dbReference type="InterPro" id="IPR036291">
    <property type="entry name" value="NAD(P)-bd_dom_sf"/>
</dbReference>
<comment type="caution">
    <text evidence="4">The sequence shown here is derived from an EMBL/GenBank/DDBJ whole genome shotgun (WGS) entry which is preliminary data.</text>
</comment>
<evidence type="ECO:0000259" key="2">
    <source>
        <dbReference type="Pfam" id="PF01408"/>
    </source>
</evidence>